<keyword evidence="1" id="KW-0732">Signal</keyword>
<evidence type="ECO:0000256" key="1">
    <source>
        <dbReference type="SAM" id="SignalP"/>
    </source>
</evidence>
<reference evidence="2" key="1">
    <citation type="submission" date="2016-03" db="EMBL/GenBank/DDBJ databases">
        <title>The evolution of Pseudomonas syringae pv. actinidiae in New Zealand.</title>
        <authorList>
            <person name="Taiaroa G."/>
            <person name="Poulter R.T.M."/>
            <person name="Lamont I."/>
            <person name="Stockwell P."/>
            <person name="Butler M.I."/>
        </authorList>
    </citation>
    <scope>NUCLEOTIDE SEQUENCE</scope>
    <source>
        <strain evidence="2">RT811</strain>
        <plasmid evidence="2">pPK_RT811</plasmid>
    </source>
</reference>
<organism evidence="2">
    <name type="scientific">Pseudomonas syringae pv. actinidiae</name>
    <dbReference type="NCBI Taxonomy" id="103796"/>
    <lineage>
        <taxon>Bacteria</taxon>
        <taxon>Pseudomonadati</taxon>
        <taxon>Pseudomonadota</taxon>
        <taxon>Gammaproteobacteria</taxon>
        <taxon>Pseudomonadales</taxon>
        <taxon>Pseudomonadaceae</taxon>
        <taxon>Pseudomonas</taxon>
        <taxon>Pseudomonas syringae</taxon>
    </lineage>
</organism>
<protein>
    <recommendedName>
        <fullName evidence="3">EexN family lipoprotein</fullName>
    </recommendedName>
</protein>
<dbReference type="PROSITE" id="PS51257">
    <property type="entry name" value="PROKAR_LIPOPROTEIN"/>
    <property type="match status" value="1"/>
</dbReference>
<keyword evidence="2" id="KW-0614">Plasmid</keyword>
<proteinExistence type="predicted"/>
<dbReference type="RefSeq" id="WP_074321379.1">
    <property type="nucleotide sequence ID" value="NZ_KX009064.1"/>
</dbReference>
<geneLocation type="plasmid" evidence="2">
    <name>pPK_RT811</name>
</geneLocation>
<feature type="signal peptide" evidence="1">
    <location>
        <begin position="1"/>
        <end position="21"/>
    </location>
</feature>
<name>A0A2P0QIA9_PSESF</name>
<sequence>MKNILVLLPFIALMAACSDSAQTKDWYKQHDAERKTRVAECRNDVKLRVSTDCENALSAQAEVSVFGK</sequence>
<accession>A0A2P0QIA9</accession>
<dbReference type="AlphaFoldDB" id="A0A2P0QIA9"/>
<dbReference type="InterPro" id="IPR047937">
    <property type="entry name" value="Eex_IncN-like"/>
</dbReference>
<dbReference type="NCBIfam" id="NF033894">
    <property type="entry name" value="Eex_IncN"/>
    <property type="match status" value="1"/>
</dbReference>
<evidence type="ECO:0000313" key="2">
    <source>
        <dbReference type="EMBL" id="ARO45329.1"/>
    </source>
</evidence>
<feature type="chain" id="PRO_5015109392" description="EexN family lipoprotein" evidence="1">
    <location>
        <begin position="22"/>
        <end position="68"/>
    </location>
</feature>
<dbReference type="EMBL" id="KX009064">
    <property type="protein sequence ID" value="ARO45329.1"/>
    <property type="molecule type" value="Genomic_DNA"/>
</dbReference>
<evidence type="ECO:0008006" key="3">
    <source>
        <dbReference type="Google" id="ProtNLM"/>
    </source>
</evidence>